<organism evidence="3 4">
    <name type="scientific">Pinibacter aurantiacus</name>
    <dbReference type="NCBI Taxonomy" id="2851599"/>
    <lineage>
        <taxon>Bacteria</taxon>
        <taxon>Pseudomonadati</taxon>
        <taxon>Bacteroidota</taxon>
        <taxon>Chitinophagia</taxon>
        <taxon>Chitinophagales</taxon>
        <taxon>Chitinophagaceae</taxon>
        <taxon>Pinibacter</taxon>
    </lineage>
</organism>
<protein>
    <submittedName>
        <fullName evidence="3">DUF5018 domain-containing protein</fullName>
    </submittedName>
</protein>
<name>A0A9E2SFJ4_9BACT</name>
<proteinExistence type="predicted"/>
<dbReference type="RefSeq" id="WP_217795097.1">
    <property type="nucleotide sequence ID" value="NZ_JAHSPG010000018.1"/>
</dbReference>
<evidence type="ECO:0000313" key="3">
    <source>
        <dbReference type="EMBL" id="MBV4360583.1"/>
    </source>
</evidence>
<evidence type="ECO:0000259" key="2">
    <source>
        <dbReference type="Pfam" id="PF22243"/>
    </source>
</evidence>
<dbReference type="Pfam" id="PF22243">
    <property type="entry name" value="DUF5018-rel"/>
    <property type="match status" value="1"/>
</dbReference>
<dbReference type="InterPro" id="IPR054460">
    <property type="entry name" value="DUF5018-rel"/>
</dbReference>
<feature type="chain" id="PRO_5039281857" evidence="1">
    <location>
        <begin position="19"/>
        <end position="297"/>
    </location>
</feature>
<keyword evidence="1" id="KW-0732">Signal</keyword>
<keyword evidence="4" id="KW-1185">Reference proteome</keyword>
<comment type="caution">
    <text evidence="3">The sequence shown here is derived from an EMBL/GenBank/DDBJ whole genome shotgun (WGS) entry which is preliminary data.</text>
</comment>
<feature type="domain" description="DUF5018" evidence="2">
    <location>
        <begin position="35"/>
        <end position="149"/>
    </location>
</feature>
<feature type="signal peptide" evidence="1">
    <location>
        <begin position="1"/>
        <end position="18"/>
    </location>
</feature>
<dbReference type="EMBL" id="JAHSPG010000018">
    <property type="protein sequence ID" value="MBV4360583.1"/>
    <property type="molecule type" value="Genomic_DNA"/>
</dbReference>
<dbReference type="Proteomes" id="UP000812270">
    <property type="component" value="Unassembled WGS sequence"/>
</dbReference>
<dbReference type="PROSITE" id="PS51257">
    <property type="entry name" value="PROKAR_LIPOPROTEIN"/>
    <property type="match status" value="1"/>
</dbReference>
<gene>
    <name evidence="3" type="ORF">KTO63_25690</name>
</gene>
<dbReference type="AlphaFoldDB" id="A0A9E2SFJ4"/>
<sequence>MKLNHIFIILFFMSTAFTACEKTAVQEAPATDKAISDFNFLYNYADTSWANKGTSNEIMSIKTNALILDHTINISHDTIYVIPDVPNGVPKGQLSNIKLTQLWGTATIAGTASINPVGSAPVLGTRGDYSKPVTYEVTAADGSTKQWVIVTAPLPALNPYDGYYTATGSLKDYVNSGIIGFYPWNVVLATTSPNSVVVIDQSGITNDRYHSISLNGSNSNYGEFTPVFTFDNNNNVTSVTNYWGQPSPSRGRSAQIDPTGINKWDAATKTLKVKYWMLENGNQRTSFDEVYSWTGQR</sequence>
<reference evidence="3" key="1">
    <citation type="submission" date="2021-06" db="EMBL/GenBank/DDBJ databases">
        <authorList>
            <person name="Huq M.A."/>
        </authorList>
    </citation>
    <scope>NUCLEOTIDE SEQUENCE</scope>
    <source>
        <strain evidence="3">MAH-26</strain>
    </source>
</reference>
<evidence type="ECO:0000313" key="4">
    <source>
        <dbReference type="Proteomes" id="UP000812270"/>
    </source>
</evidence>
<accession>A0A9E2SFJ4</accession>
<evidence type="ECO:0000256" key="1">
    <source>
        <dbReference type="SAM" id="SignalP"/>
    </source>
</evidence>